<keyword evidence="5" id="KW-0046">Antibiotic resistance</keyword>
<keyword evidence="4 6" id="KW-0472">Membrane</keyword>
<evidence type="ECO:0000259" key="7">
    <source>
        <dbReference type="PROSITE" id="PS51012"/>
    </source>
</evidence>
<comment type="similarity">
    <text evidence="6">Belongs to the ABC-2 integral membrane protein family.</text>
</comment>
<dbReference type="InterPro" id="IPR013525">
    <property type="entry name" value="ABC2_TM"/>
</dbReference>
<feature type="transmembrane region" description="Helical" evidence="6">
    <location>
        <begin position="175"/>
        <end position="194"/>
    </location>
</feature>
<keyword evidence="9" id="KW-1185">Reference proteome</keyword>
<dbReference type="InterPro" id="IPR051784">
    <property type="entry name" value="Nod_factor_ABC_transporter"/>
</dbReference>
<gene>
    <name evidence="8" type="ORF">J4573_07505</name>
</gene>
<evidence type="ECO:0000313" key="9">
    <source>
        <dbReference type="Proteomes" id="UP000669179"/>
    </source>
</evidence>
<organism evidence="8 9">
    <name type="scientific">Actinomadura barringtoniae</name>
    <dbReference type="NCBI Taxonomy" id="1427535"/>
    <lineage>
        <taxon>Bacteria</taxon>
        <taxon>Bacillati</taxon>
        <taxon>Actinomycetota</taxon>
        <taxon>Actinomycetes</taxon>
        <taxon>Streptosporangiales</taxon>
        <taxon>Thermomonosporaceae</taxon>
        <taxon>Actinomadura</taxon>
    </lineage>
</organism>
<feature type="transmembrane region" description="Helical" evidence="6">
    <location>
        <begin position="114"/>
        <end position="133"/>
    </location>
</feature>
<dbReference type="Proteomes" id="UP000669179">
    <property type="component" value="Unassembled WGS sequence"/>
</dbReference>
<feature type="domain" description="ABC transmembrane type-2" evidence="7">
    <location>
        <begin position="27"/>
        <end position="258"/>
    </location>
</feature>
<dbReference type="EMBL" id="JAGEOJ010000003">
    <property type="protein sequence ID" value="MBO2446932.1"/>
    <property type="molecule type" value="Genomic_DNA"/>
</dbReference>
<proteinExistence type="inferred from homology"/>
<feature type="transmembrane region" description="Helical" evidence="6">
    <location>
        <begin position="28"/>
        <end position="47"/>
    </location>
</feature>
<dbReference type="GO" id="GO:0046677">
    <property type="term" value="P:response to antibiotic"/>
    <property type="evidence" value="ECO:0007669"/>
    <property type="project" value="UniProtKB-KW"/>
</dbReference>
<comment type="subcellular location">
    <subcellularLocation>
        <location evidence="6">Cell membrane</location>
        <topology evidence="6">Multi-pass membrane protein</topology>
    </subcellularLocation>
    <subcellularLocation>
        <location evidence="1">Membrane</location>
        <topology evidence="1">Multi-pass membrane protein</topology>
    </subcellularLocation>
</comment>
<evidence type="ECO:0000256" key="3">
    <source>
        <dbReference type="ARBA" id="ARBA00022989"/>
    </source>
</evidence>
<evidence type="ECO:0000256" key="5">
    <source>
        <dbReference type="ARBA" id="ARBA00023251"/>
    </source>
</evidence>
<keyword evidence="2 6" id="KW-0812">Transmembrane</keyword>
<keyword evidence="6" id="KW-1003">Cell membrane</keyword>
<feature type="transmembrane region" description="Helical" evidence="6">
    <location>
        <begin position="232"/>
        <end position="252"/>
    </location>
</feature>
<dbReference type="PIRSF" id="PIRSF006648">
    <property type="entry name" value="DrrB"/>
    <property type="match status" value="1"/>
</dbReference>
<feature type="transmembrane region" description="Helical" evidence="6">
    <location>
        <begin position="59"/>
        <end position="84"/>
    </location>
</feature>
<dbReference type="GO" id="GO:0043190">
    <property type="term" value="C:ATP-binding cassette (ABC) transporter complex"/>
    <property type="evidence" value="ECO:0007669"/>
    <property type="project" value="InterPro"/>
</dbReference>
<evidence type="ECO:0000256" key="4">
    <source>
        <dbReference type="ARBA" id="ARBA00023136"/>
    </source>
</evidence>
<dbReference type="InterPro" id="IPR047817">
    <property type="entry name" value="ABC2_TM_bact-type"/>
</dbReference>
<dbReference type="AlphaFoldDB" id="A0A939T5C1"/>
<dbReference type="PANTHER" id="PTHR43229:SF2">
    <property type="entry name" value="NODULATION PROTEIN J"/>
    <property type="match status" value="1"/>
</dbReference>
<name>A0A939T5C1_9ACTN</name>
<reference evidence="8" key="1">
    <citation type="submission" date="2021-03" db="EMBL/GenBank/DDBJ databases">
        <authorList>
            <person name="Kanchanasin P."/>
            <person name="Saeng-In P."/>
            <person name="Phongsopitanun W."/>
            <person name="Yuki M."/>
            <person name="Kudo T."/>
            <person name="Ohkuma M."/>
            <person name="Tanasupawat S."/>
        </authorList>
    </citation>
    <scope>NUCLEOTIDE SEQUENCE</scope>
    <source>
        <strain evidence="8">GKU 128</strain>
    </source>
</reference>
<evidence type="ECO:0000256" key="6">
    <source>
        <dbReference type="RuleBase" id="RU361157"/>
    </source>
</evidence>
<dbReference type="PANTHER" id="PTHR43229">
    <property type="entry name" value="NODULATION PROTEIN J"/>
    <property type="match status" value="1"/>
</dbReference>
<accession>A0A939T5C1</accession>
<evidence type="ECO:0000313" key="8">
    <source>
        <dbReference type="EMBL" id="MBO2446932.1"/>
    </source>
</evidence>
<evidence type="ECO:0000256" key="1">
    <source>
        <dbReference type="ARBA" id="ARBA00004141"/>
    </source>
</evidence>
<protein>
    <recommendedName>
        <fullName evidence="6">Transport permease protein</fullName>
    </recommendedName>
</protein>
<keyword evidence="3 6" id="KW-1133">Transmembrane helix</keyword>
<comment type="caution">
    <text evidence="8">The sequence shown here is derived from an EMBL/GenBank/DDBJ whole genome shotgun (WGS) entry which is preliminary data.</text>
</comment>
<dbReference type="InterPro" id="IPR000412">
    <property type="entry name" value="ABC_2_transport"/>
</dbReference>
<dbReference type="GO" id="GO:0140359">
    <property type="term" value="F:ABC-type transporter activity"/>
    <property type="evidence" value="ECO:0007669"/>
    <property type="project" value="InterPro"/>
</dbReference>
<dbReference type="RefSeq" id="WP_208254550.1">
    <property type="nucleotide sequence ID" value="NZ_JAGEOJ010000003.1"/>
</dbReference>
<dbReference type="Pfam" id="PF01061">
    <property type="entry name" value="ABC2_membrane"/>
    <property type="match status" value="1"/>
</dbReference>
<dbReference type="PROSITE" id="PS51012">
    <property type="entry name" value="ABC_TM2"/>
    <property type="match status" value="1"/>
</dbReference>
<keyword evidence="6" id="KW-0813">Transport</keyword>
<sequence>MTAAQYVISDSWEMTKRHLRQIPRIPEMFFFSLIQPIMFVLLFRYVFGEAVKVPPGIDYVQYMMVGIFAQSMTFATAGISTGIADDLQKGLIDRFRALPMARSAVLVGRMSSDLIRNLFVALVMIGIGLLVGFRFSNGFLGALGGIGVLALTVLAFGSIGAWIGLMVPNAETANVAGMVWLFPLTFTSNAFVPVQSMPGWLQAWAKVNPVSIIVNACRGLFIGPPHFPVTPAIWQALAWCVGLTLGFGYLAVRQYKRAASR</sequence>
<feature type="transmembrane region" description="Helical" evidence="6">
    <location>
        <begin position="139"/>
        <end position="163"/>
    </location>
</feature>
<evidence type="ECO:0000256" key="2">
    <source>
        <dbReference type="ARBA" id="ARBA00022692"/>
    </source>
</evidence>